<evidence type="ECO:0000313" key="3">
    <source>
        <dbReference type="Proteomes" id="UP001221757"/>
    </source>
</evidence>
<accession>A0AAD7D2U4</accession>
<dbReference type="AlphaFoldDB" id="A0AAD7D2U4"/>
<sequence>MRTGDFDIYRNDGRPQSERFTVSLGLTLSGSPNRPAPPPPPSEMEARCYYTGLPSRPILVSRSDSNSSPWEAPIGFPNEGTIAGGQPPC</sequence>
<dbReference type="Proteomes" id="UP001221757">
    <property type="component" value="Unassembled WGS sequence"/>
</dbReference>
<evidence type="ECO:0000256" key="1">
    <source>
        <dbReference type="SAM" id="MobiDB-lite"/>
    </source>
</evidence>
<proteinExistence type="predicted"/>
<organism evidence="2 3">
    <name type="scientific">Mycena rosella</name>
    <name type="common">Pink bonnet</name>
    <name type="synonym">Agaricus rosellus</name>
    <dbReference type="NCBI Taxonomy" id="1033263"/>
    <lineage>
        <taxon>Eukaryota</taxon>
        <taxon>Fungi</taxon>
        <taxon>Dikarya</taxon>
        <taxon>Basidiomycota</taxon>
        <taxon>Agaricomycotina</taxon>
        <taxon>Agaricomycetes</taxon>
        <taxon>Agaricomycetidae</taxon>
        <taxon>Agaricales</taxon>
        <taxon>Marasmiineae</taxon>
        <taxon>Mycenaceae</taxon>
        <taxon>Mycena</taxon>
    </lineage>
</organism>
<gene>
    <name evidence="2" type="ORF">B0H17DRAFT_1334671</name>
</gene>
<comment type="caution">
    <text evidence="2">The sequence shown here is derived from an EMBL/GenBank/DDBJ whole genome shotgun (WGS) entry which is preliminary data.</text>
</comment>
<dbReference type="EMBL" id="JARKIE010000149">
    <property type="protein sequence ID" value="KAJ7675346.1"/>
    <property type="molecule type" value="Genomic_DNA"/>
</dbReference>
<evidence type="ECO:0000313" key="2">
    <source>
        <dbReference type="EMBL" id="KAJ7675346.1"/>
    </source>
</evidence>
<name>A0AAD7D2U4_MYCRO</name>
<protein>
    <submittedName>
        <fullName evidence="2">Uncharacterized protein</fullName>
    </submittedName>
</protein>
<reference evidence="2" key="1">
    <citation type="submission" date="2023-03" db="EMBL/GenBank/DDBJ databases">
        <title>Massive genome expansion in bonnet fungi (Mycena s.s.) driven by repeated elements and novel gene families across ecological guilds.</title>
        <authorList>
            <consortium name="Lawrence Berkeley National Laboratory"/>
            <person name="Harder C.B."/>
            <person name="Miyauchi S."/>
            <person name="Viragh M."/>
            <person name="Kuo A."/>
            <person name="Thoen E."/>
            <person name="Andreopoulos B."/>
            <person name="Lu D."/>
            <person name="Skrede I."/>
            <person name="Drula E."/>
            <person name="Henrissat B."/>
            <person name="Morin E."/>
            <person name="Kohler A."/>
            <person name="Barry K."/>
            <person name="LaButti K."/>
            <person name="Morin E."/>
            <person name="Salamov A."/>
            <person name="Lipzen A."/>
            <person name="Mereny Z."/>
            <person name="Hegedus B."/>
            <person name="Baldrian P."/>
            <person name="Stursova M."/>
            <person name="Weitz H."/>
            <person name="Taylor A."/>
            <person name="Grigoriev I.V."/>
            <person name="Nagy L.G."/>
            <person name="Martin F."/>
            <person name="Kauserud H."/>
        </authorList>
    </citation>
    <scope>NUCLEOTIDE SEQUENCE</scope>
    <source>
        <strain evidence="2">CBHHK067</strain>
    </source>
</reference>
<keyword evidence="3" id="KW-1185">Reference proteome</keyword>
<feature type="region of interest" description="Disordered" evidence="1">
    <location>
        <begin position="61"/>
        <end position="89"/>
    </location>
</feature>